<evidence type="ECO:0000313" key="7">
    <source>
        <dbReference type="EMBL" id="TXN18178.1"/>
    </source>
</evidence>
<dbReference type="Gene3D" id="3.10.50.30">
    <property type="entry name" value="Transcription elongation factor, GreA/GreB, C-terminal domain"/>
    <property type="match status" value="1"/>
</dbReference>
<dbReference type="GO" id="GO:0016301">
    <property type="term" value="F:kinase activity"/>
    <property type="evidence" value="ECO:0007669"/>
    <property type="project" value="UniProtKB-KW"/>
</dbReference>
<protein>
    <submittedName>
        <fullName evidence="5">Nucleoside diphosphate kinase regulator</fullName>
    </submittedName>
</protein>
<accession>A0A072FZ30</accession>
<sequence length="135" mass="14996">MSENNSIYISSLDMNRITALLDKMPNIAAELVELEAELDRATVLEPEEMPSNVVTMNSTVEFKFAGEERTMTKTLVYPSELKSSDDISIFAPVGSALIGLSVGQKLDWPMPNKQVKTIEIVDITYQPERCGALNR</sequence>
<evidence type="ECO:0000313" key="4">
    <source>
        <dbReference type="EMBL" id="MCC3804959.1"/>
    </source>
</evidence>
<reference evidence="8" key="6">
    <citation type="submission" date="2022-12" db="EMBL/GenBank/DDBJ databases">
        <title>Vibrio parahaemolyticus become highly virulent by producing novel Tc toxins.</title>
        <authorList>
            <person name="Yang F."/>
            <person name="You Y."/>
            <person name="Lai Q."/>
            <person name="Xu L."/>
            <person name="Li F."/>
        </authorList>
    </citation>
    <scope>NUCLEOTIDE SEQUENCE</scope>
    <source>
        <strain evidence="8">Vp-HL-202005</strain>
    </source>
</reference>
<evidence type="ECO:0000259" key="2">
    <source>
        <dbReference type="Pfam" id="PF14760"/>
    </source>
</evidence>
<reference evidence="6 10" key="2">
    <citation type="journal article" date="2017" name="Appl. Environ. Microbiol.">
        <title>Parallel evolution of two clades of a major Atlantic endemic Vibrio parahaemolyticus pathogen lineage by independent acquisition of related pathogenicity islands.</title>
        <authorList>
            <person name="Xu F."/>
            <person name="Gonzalez-Escalona N."/>
            <person name="Drees K.P."/>
            <person name="Sebra R.P."/>
            <person name="Cooper V.S."/>
            <person name="Jones S.H."/>
            <person name="Whistler C.A."/>
        </authorList>
    </citation>
    <scope>NUCLEOTIDE SEQUENCE [LARGE SCALE GENOMIC DNA]</scope>
    <source>
        <strain evidence="6 10">MAVP-3</strain>
    </source>
</reference>
<evidence type="ECO:0000313" key="10">
    <source>
        <dbReference type="Proteomes" id="UP000214596"/>
    </source>
</evidence>
<dbReference type="InterPro" id="IPR001437">
    <property type="entry name" value="Tscrpt_elong_fac_GreA/B_C"/>
</dbReference>
<dbReference type="AlphaFoldDB" id="A0A072FZ30"/>
<evidence type="ECO:0000313" key="6">
    <source>
        <dbReference type="EMBL" id="OXE32186.1"/>
    </source>
</evidence>
<evidence type="ECO:0000313" key="3">
    <source>
        <dbReference type="EMBL" id="KOY32287.1"/>
    </source>
</evidence>
<dbReference type="PANTHER" id="PTHR30437:SF5">
    <property type="entry name" value="REGULATOR OF NUCLEOSIDE DIPHOSPHATE KINASE"/>
    <property type="match status" value="1"/>
</dbReference>
<dbReference type="Proteomes" id="UP000321504">
    <property type="component" value="Unassembled WGS sequence"/>
</dbReference>
<dbReference type="EMBL" id="LIRS01000067">
    <property type="protein sequence ID" value="KOY32287.1"/>
    <property type="molecule type" value="Genomic_DNA"/>
</dbReference>
<organism evidence="5 12">
    <name type="scientific">Vibrio parahaemolyticus</name>
    <dbReference type="NCBI Taxonomy" id="670"/>
    <lineage>
        <taxon>Bacteria</taxon>
        <taxon>Pseudomonadati</taxon>
        <taxon>Pseudomonadota</taxon>
        <taxon>Gammaproteobacteria</taxon>
        <taxon>Vibrionales</taxon>
        <taxon>Vibrionaceae</taxon>
        <taxon>Vibrio</taxon>
    </lineage>
</organism>
<dbReference type="GeneID" id="1191677"/>
<dbReference type="RefSeq" id="WP_005480352.1">
    <property type="nucleotide sequence ID" value="NZ_CABMHD010000003.1"/>
</dbReference>
<dbReference type="Proteomes" id="UP001156560">
    <property type="component" value="Chromosome 2"/>
</dbReference>
<dbReference type="Proteomes" id="UP000214596">
    <property type="component" value="Unassembled WGS sequence"/>
</dbReference>
<keyword evidence="5" id="KW-0808">Transferase</keyword>
<dbReference type="EMBL" id="CP114195">
    <property type="protein sequence ID" value="WAT93108.1"/>
    <property type="molecule type" value="Genomic_DNA"/>
</dbReference>
<dbReference type="FunFam" id="3.10.50.30:FF:000002">
    <property type="entry name" value="Regulator of nucleoside diphosphate kinase"/>
    <property type="match status" value="1"/>
</dbReference>
<evidence type="ECO:0000313" key="12">
    <source>
        <dbReference type="Proteomes" id="UP000555836"/>
    </source>
</evidence>
<reference evidence="5 12" key="4">
    <citation type="submission" date="2020-04" db="EMBL/GenBank/DDBJ databases">
        <title>Whole-genome sequencing of Vibrio spp. from China reveals different genetic environments of blaCTX-M-14 among diverse lineages.</title>
        <authorList>
            <person name="Zheng Z."/>
            <person name="Ye L."/>
            <person name="Chen S."/>
        </authorList>
    </citation>
    <scope>NUCLEOTIDE SEQUENCE [LARGE SCALE GENOMIC DNA]</scope>
    <source>
        <strain evidence="5 12">Vb0574</strain>
    </source>
</reference>
<name>A0A072FZ30_VIBPH</name>
<dbReference type="EMBL" id="JABCLD010001111">
    <property type="protein sequence ID" value="NMU26212.1"/>
    <property type="molecule type" value="Genomic_DNA"/>
</dbReference>
<feature type="domain" description="Transcription elongation factor GreA/GreB C-terminal" evidence="1">
    <location>
        <begin position="50"/>
        <end position="125"/>
    </location>
</feature>
<evidence type="ECO:0000259" key="1">
    <source>
        <dbReference type="Pfam" id="PF01272"/>
    </source>
</evidence>
<reference evidence="3 9" key="1">
    <citation type="submission" date="2015-07" db="EMBL/GenBank/DDBJ databases">
        <title>Foodborne Vibrio parahaemolyticus Isolates.</title>
        <authorList>
            <person name="Ronholm J."/>
            <person name="Petronella N."/>
            <person name="Kenwell R."/>
            <person name="Banerjee S."/>
        </authorList>
    </citation>
    <scope>NUCLEOTIDE SEQUENCE [LARGE SCALE GENOMIC DNA]</scope>
    <source>
        <strain evidence="3 9">HS-06-05</strain>
    </source>
</reference>
<dbReference type="Proteomes" id="UP000037697">
    <property type="component" value="Unassembled WGS sequence"/>
</dbReference>
<dbReference type="SUPFAM" id="SSF54534">
    <property type="entry name" value="FKBP-like"/>
    <property type="match status" value="1"/>
</dbReference>
<dbReference type="GO" id="GO:0070063">
    <property type="term" value="F:RNA polymerase binding"/>
    <property type="evidence" value="ECO:0007669"/>
    <property type="project" value="InterPro"/>
</dbReference>
<evidence type="ECO:0000313" key="5">
    <source>
        <dbReference type="EMBL" id="NMU26212.1"/>
    </source>
</evidence>
<evidence type="ECO:0000313" key="9">
    <source>
        <dbReference type="Proteomes" id="UP000037697"/>
    </source>
</evidence>
<dbReference type="EMBL" id="VRMQ01000001">
    <property type="protein sequence ID" value="TXN18178.1"/>
    <property type="molecule type" value="Genomic_DNA"/>
</dbReference>
<reference evidence="4" key="5">
    <citation type="submission" date="2020-09" db="EMBL/GenBank/DDBJ databases">
        <title>Genome sequence of Vibrio parahaemolyticus isolates.</title>
        <authorList>
            <person name="Hammerl J.A."/>
            <person name="Strauch E."/>
        </authorList>
    </citation>
    <scope>NUCLEOTIDE SEQUENCE</scope>
    <source>
        <strain evidence="4">17-VB00146</strain>
    </source>
</reference>
<proteinExistence type="predicted"/>
<dbReference type="Gene3D" id="1.10.286.20">
    <property type="match status" value="1"/>
</dbReference>
<gene>
    <name evidence="5" type="primary">rnk</name>
    <name evidence="3" type="ORF">ACX05_08720</name>
    <name evidence="6" type="ORF">CA163_14010</name>
    <name evidence="7" type="ORF">FVP01_04090</name>
    <name evidence="5" type="ORF">HKB21_11280</name>
    <name evidence="4" type="ORF">IB292_07870</name>
    <name evidence="8" type="ORF">O1Q84_19080</name>
</gene>
<dbReference type="InterPro" id="IPR023459">
    <property type="entry name" value="Tscrpt_elong_fac_GreA/B_fam"/>
</dbReference>
<dbReference type="InterPro" id="IPR029462">
    <property type="entry name" value="Rnk_N"/>
</dbReference>
<dbReference type="InterPro" id="IPR036953">
    <property type="entry name" value="GreA/GreB_C_sf"/>
</dbReference>
<dbReference type="OMA" id="EYVFLKR"/>
<dbReference type="Proteomes" id="UP000555836">
    <property type="component" value="Unassembled WGS sequence"/>
</dbReference>
<evidence type="ECO:0000313" key="11">
    <source>
        <dbReference type="Proteomes" id="UP000321504"/>
    </source>
</evidence>
<dbReference type="GO" id="GO:0006354">
    <property type="term" value="P:DNA-templated transcription elongation"/>
    <property type="evidence" value="ECO:0007669"/>
    <property type="project" value="TreeGrafter"/>
</dbReference>
<evidence type="ECO:0000313" key="8">
    <source>
        <dbReference type="EMBL" id="WAT93108.1"/>
    </source>
</evidence>
<dbReference type="NCBIfam" id="NF004396">
    <property type="entry name" value="PRK05753.1"/>
    <property type="match status" value="1"/>
</dbReference>
<dbReference type="GO" id="GO:0032784">
    <property type="term" value="P:regulation of DNA-templated transcription elongation"/>
    <property type="evidence" value="ECO:0007669"/>
    <property type="project" value="InterPro"/>
</dbReference>
<dbReference type="Pfam" id="PF01272">
    <property type="entry name" value="GreA_GreB"/>
    <property type="match status" value="1"/>
</dbReference>
<feature type="domain" description="Regulator of nucleoside diphosphate kinase N-terminal" evidence="2">
    <location>
        <begin position="6"/>
        <end position="43"/>
    </location>
</feature>
<dbReference type="OrthoDB" id="192847at2"/>
<dbReference type="PANTHER" id="PTHR30437">
    <property type="entry name" value="TRANSCRIPTION ELONGATION FACTOR GREA"/>
    <property type="match status" value="1"/>
</dbReference>
<dbReference type="Pfam" id="PF14760">
    <property type="entry name" value="Rnk_N"/>
    <property type="match status" value="1"/>
</dbReference>
<dbReference type="GO" id="GO:0003677">
    <property type="term" value="F:DNA binding"/>
    <property type="evidence" value="ECO:0007669"/>
    <property type="project" value="InterPro"/>
</dbReference>
<dbReference type="EMBL" id="JACVHL010000006">
    <property type="protein sequence ID" value="MCC3804959.1"/>
    <property type="molecule type" value="Genomic_DNA"/>
</dbReference>
<keyword evidence="5" id="KW-0418">Kinase</keyword>
<dbReference type="STRING" id="670.ACZ92_23010"/>
<dbReference type="EMBL" id="NIXT01000786">
    <property type="protein sequence ID" value="OXE32186.1"/>
    <property type="molecule type" value="Genomic_DNA"/>
</dbReference>
<dbReference type="Proteomes" id="UP000726777">
    <property type="component" value="Unassembled WGS sequence"/>
</dbReference>
<reference evidence="7 11" key="3">
    <citation type="submission" date="2019-08" db="EMBL/GenBank/DDBJ databases">
        <title>Emerging of two pre-pandemic pathogenic O4:KUT lineages of Vibrio parahaemolyticus in coastal eastern China.</title>
        <authorList>
            <person name="Yu H."/>
        </authorList>
    </citation>
    <scope>NUCLEOTIDE SEQUENCE [LARGE SCALE GENOMIC DNA]</scope>
    <source>
        <strain evidence="7 11">HZ17-383</strain>
    </source>
</reference>